<proteinExistence type="predicted"/>
<reference evidence="9 10" key="1">
    <citation type="submission" date="2019-07" db="EMBL/GenBank/DDBJ databases">
        <title>Microlunatus dokdonensis sp. nov. isolated from the rhizospheric soil of the wild plant Elymus tsukushiensis.</title>
        <authorList>
            <person name="Ghim S.-Y."/>
            <person name="Hwang Y.-J."/>
            <person name="Son J.-S."/>
            <person name="Shin J.-H."/>
        </authorList>
    </citation>
    <scope>NUCLEOTIDE SEQUENCE [LARGE SCALE GENOMIC DNA]</scope>
    <source>
        <strain evidence="9 10">KUDC0627</strain>
    </source>
</reference>
<keyword evidence="4 7" id="KW-0812">Transmembrane</keyword>
<name>A0A516Q3J6_9ACTN</name>
<feature type="transmembrane region" description="Helical" evidence="7">
    <location>
        <begin position="334"/>
        <end position="357"/>
    </location>
</feature>
<keyword evidence="2" id="KW-0813">Transport</keyword>
<dbReference type="PROSITE" id="PS51257">
    <property type="entry name" value="PROKAR_LIPOPROTEIN"/>
    <property type="match status" value="1"/>
</dbReference>
<feature type="transmembrane region" description="Helical" evidence="7">
    <location>
        <begin position="363"/>
        <end position="382"/>
    </location>
</feature>
<sequence>MRVLRSILWPVLAPAFLYACGTGALAPVIVLAAISLGASASLAGGIVTFAAVAAAINAIPSGYVINRFGERPSMIGATVVAGSMTGLCVVALILHNGVSLPLFIGAIVLLSAVEVIWSLARQAFIAETVRTESLALAMTSLGGAQRAGQLVGPLIGSVLLLWLPLYSVFVMHLVMALAATVLIARVKVDPSRRPHKSADHTAVKVRWSAVVLAGIAMITLSMARKGKNVIIPLWGDHLHLSASTISLIVALGSAVELILLYPGGRLKDNLGRVSTFVACVALLGIGFAILPLGGTLTWFCIGIGIASVGNGLGSGINMTVGADLSPPVGRAKFLGYWNALGQIGSLSGPGLISILIALAGLPVAIGALALFPLAGGAWMIIFRNRIGLPGRRVRAPAR</sequence>
<evidence type="ECO:0000313" key="10">
    <source>
        <dbReference type="Proteomes" id="UP000319263"/>
    </source>
</evidence>
<evidence type="ECO:0000259" key="8">
    <source>
        <dbReference type="PROSITE" id="PS50850"/>
    </source>
</evidence>
<keyword evidence="6 7" id="KW-0472">Membrane</keyword>
<comment type="subcellular location">
    <subcellularLocation>
        <location evidence="1">Cell membrane</location>
        <topology evidence="1">Multi-pass membrane protein</topology>
    </subcellularLocation>
</comment>
<dbReference type="InterPro" id="IPR050171">
    <property type="entry name" value="MFS_Transporters"/>
</dbReference>
<evidence type="ECO:0000256" key="1">
    <source>
        <dbReference type="ARBA" id="ARBA00004651"/>
    </source>
</evidence>
<feature type="transmembrane region" description="Helical" evidence="7">
    <location>
        <begin position="243"/>
        <end position="261"/>
    </location>
</feature>
<dbReference type="InterPro" id="IPR011701">
    <property type="entry name" value="MFS"/>
</dbReference>
<feature type="transmembrane region" description="Helical" evidence="7">
    <location>
        <begin position="296"/>
        <end position="313"/>
    </location>
</feature>
<dbReference type="GO" id="GO:0022857">
    <property type="term" value="F:transmembrane transporter activity"/>
    <property type="evidence" value="ECO:0007669"/>
    <property type="project" value="InterPro"/>
</dbReference>
<evidence type="ECO:0000256" key="5">
    <source>
        <dbReference type="ARBA" id="ARBA00022989"/>
    </source>
</evidence>
<dbReference type="KEGG" id="mik:FOE78_20780"/>
<dbReference type="OrthoDB" id="3285241at2"/>
<dbReference type="Pfam" id="PF07690">
    <property type="entry name" value="MFS_1"/>
    <property type="match status" value="2"/>
</dbReference>
<feature type="transmembrane region" description="Helical" evidence="7">
    <location>
        <begin position="273"/>
        <end position="290"/>
    </location>
</feature>
<evidence type="ECO:0000256" key="2">
    <source>
        <dbReference type="ARBA" id="ARBA00022448"/>
    </source>
</evidence>
<feature type="transmembrane region" description="Helical" evidence="7">
    <location>
        <begin position="75"/>
        <end position="94"/>
    </location>
</feature>
<evidence type="ECO:0000256" key="3">
    <source>
        <dbReference type="ARBA" id="ARBA00022475"/>
    </source>
</evidence>
<evidence type="ECO:0000256" key="7">
    <source>
        <dbReference type="SAM" id="Phobius"/>
    </source>
</evidence>
<feature type="transmembrane region" description="Helical" evidence="7">
    <location>
        <begin position="161"/>
        <end position="184"/>
    </location>
</feature>
<dbReference type="InterPro" id="IPR036259">
    <property type="entry name" value="MFS_trans_sf"/>
</dbReference>
<protein>
    <submittedName>
        <fullName evidence="9">MFS transporter</fullName>
    </submittedName>
</protein>
<feature type="transmembrane region" description="Helical" evidence="7">
    <location>
        <begin position="205"/>
        <end position="223"/>
    </location>
</feature>
<dbReference type="SUPFAM" id="SSF103473">
    <property type="entry name" value="MFS general substrate transporter"/>
    <property type="match status" value="1"/>
</dbReference>
<dbReference type="EMBL" id="CP041692">
    <property type="protein sequence ID" value="QDP98007.1"/>
    <property type="molecule type" value="Genomic_DNA"/>
</dbReference>
<evidence type="ECO:0000256" key="4">
    <source>
        <dbReference type="ARBA" id="ARBA00022692"/>
    </source>
</evidence>
<dbReference type="Gene3D" id="1.20.1250.20">
    <property type="entry name" value="MFS general substrate transporter like domains"/>
    <property type="match status" value="2"/>
</dbReference>
<keyword evidence="10" id="KW-1185">Reference proteome</keyword>
<keyword evidence="5 7" id="KW-1133">Transmembrane helix</keyword>
<dbReference type="PANTHER" id="PTHR23517">
    <property type="entry name" value="RESISTANCE PROTEIN MDTM, PUTATIVE-RELATED-RELATED"/>
    <property type="match status" value="1"/>
</dbReference>
<keyword evidence="3" id="KW-1003">Cell membrane</keyword>
<evidence type="ECO:0000313" key="9">
    <source>
        <dbReference type="EMBL" id="QDP98007.1"/>
    </source>
</evidence>
<dbReference type="PROSITE" id="PS50850">
    <property type="entry name" value="MFS"/>
    <property type="match status" value="1"/>
</dbReference>
<dbReference type="AlphaFoldDB" id="A0A516Q3J6"/>
<feature type="transmembrane region" description="Helical" evidence="7">
    <location>
        <begin position="100"/>
        <end position="120"/>
    </location>
</feature>
<feature type="domain" description="Major facilitator superfamily (MFS) profile" evidence="8">
    <location>
        <begin position="202"/>
        <end position="398"/>
    </location>
</feature>
<gene>
    <name evidence="9" type="ORF">FOE78_20780</name>
</gene>
<feature type="transmembrane region" description="Helical" evidence="7">
    <location>
        <begin position="40"/>
        <end position="63"/>
    </location>
</feature>
<dbReference type="Proteomes" id="UP000319263">
    <property type="component" value="Chromosome"/>
</dbReference>
<dbReference type="PANTHER" id="PTHR23517:SF2">
    <property type="entry name" value="MULTIDRUG RESISTANCE PROTEIN MDTH"/>
    <property type="match status" value="1"/>
</dbReference>
<accession>A0A516Q3J6</accession>
<dbReference type="GO" id="GO:0005886">
    <property type="term" value="C:plasma membrane"/>
    <property type="evidence" value="ECO:0007669"/>
    <property type="project" value="UniProtKB-SubCell"/>
</dbReference>
<evidence type="ECO:0000256" key="6">
    <source>
        <dbReference type="ARBA" id="ARBA00023136"/>
    </source>
</evidence>
<dbReference type="InterPro" id="IPR020846">
    <property type="entry name" value="MFS_dom"/>
</dbReference>
<feature type="transmembrane region" description="Helical" evidence="7">
    <location>
        <begin position="7"/>
        <end position="34"/>
    </location>
</feature>
<organism evidence="9 10">
    <name type="scientific">Microlunatus elymi</name>
    <dbReference type="NCBI Taxonomy" id="2596828"/>
    <lineage>
        <taxon>Bacteria</taxon>
        <taxon>Bacillati</taxon>
        <taxon>Actinomycetota</taxon>
        <taxon>Actinomycetes</taxon>
        <taxon>Propionibacteriales</taxon>
        <taxon>Propionibacteriaceae</taxon>
        <taxon>Microlunatus</taxon>
    </lineage>
</organism>